<reference evidence="2" key="2">
    <citation type="journal article" date="2014" name="ISME J.">
        <title>Microbial stratification in low pH oxic and suboxic macroscopic growths along an acid mine drainage.</title>
        <authorList>
            <person name="Mendez-Garcia C."/>
            <person name="Mesa V."/>
            <person name="Sprenger R.R."/>
            <person name="Richter M."/>
            <person name="Diez M.S."/>
            <person name="Solano J."/>
            <person name="Bargiela R."/>
            <person name="Golyshina O.V."/>
            <person name="Manteca A."/>
            <person name="Ramos J.L."/>
            <person name="Gallego J.R."/>
            <person name="Llorente I."/>
            <person name="Martins Dos Santos V.A."/>
            <person name="Jensen O.N."/>
            <person name="Pelaez A.I."/>
            <person name="Sanchez J."/>
            <person name="Ferrer M."/>
        </authorList>
    </citation>
    <scope>NUCLEOTIDE SEQUENCE</scope>
</reference>
<reference evidence="2" key="1">
    <citation type="submission" date="2013-08" db="EMBL/GenBank/DDBJ databases">
        <authorList>
            <person name="Mendez C."/>
            <person name="Richter M."/>
            <person name="Ferrer M."/>
            <person name="Sanchez J."/>
        </authorList>
    </citation>
    <scope>NUCLEOTIDE SEQUENCE</scope>
</reference>
<feature type="compositionally biased region" description="Basic and acidic residues" evidence="1">
    <location>
        <begin position="34"/>
        <end position="54"/>
    </location>
</feature>
<dbReference type="AlphaFoldDB" id="T1B1M4"/>
<accession>T1B1M4</accession>
<sequence length="151" mass="17032">MPARVYECSKSEAEALKKLLSYDPYLDPNVIPSSKDDKPLKEMTDEEKKAAEDRDKMVKENLDKIKQEYGDLIFARQEYSIRDGAMLGLDESKTYLYLKANEDLLNKADSILENRIKGLKRSSSDVENKVIGIIKEEEENASAGFGSIFGG</sequence>
<feature type="region of interest" description="Disordered" evidence="1">
    <location>
        <begin position="26"/>
        <end position="54"/>
    </location>
</feature>
<comment type="caution">
    <text evidence="2">The sequence shown here is derived from an EMBL/GenBank/DDBJ whole genome shotgun (WGS) entry which is preliminary data.</text>
</comment>
<gene>
    <name evidence="2" type="ORF">B2A_08740</name>
</gene>
<dbReference type="EMBL" id="AUZZ01006300">
    <property type="protein sequence ID" value="EQD46789.1"/>
    <property type="molecule type" value="Genomic_DNA"/>
</dbReference>
<evidence type="ECO:0000313" key="2">
    <source>
        <dbReference type="EMBL" id="EQD46789.1"/>
    </source>
</evidence>
<organism evidence="2">
    <name type="scientific">mine drainage metagenome</name>
    <dbReference type="NCBI Taxonomy" id="410659"/>
    <lineage>
        <taxon>unclassified sequences</taxon>
        <taxon>metagenomes</taxon>
        <taxon>ecological metagenomes</taxon>
    </lineage>
</organism>
<name>T1B1M4_9ZZZZ</name>
<protein>
    <submittedName>
        <fullName evidence="2">Uncharacterized protein</fullName>
    </submittedName>
</protein>
<evidence type="ECO:0000256" key="1">
    <source>
        <dbReference type="SAM" id="MobiDB-lite"/>
    </source>
</evidence>
<proteinExistence type="predicted"/>